<dbReference type="AlphaFoldDB" id="A0A1E3J5X1"/>
<proteinExistence type="predicted"/>
<comment type="caution">
    <text evidence="1">The sequence shown here is derived from an EMBL/GenBank/DDBJ whole genome shotgun (WGS) entry which is preliminary data.</text>
</comment>
<sequence>MTVRPTALRLARHIASLHESFPFSGHRRSVIPIATSPNLRLYSLGSDPRNASASVTSIPPPEYTWFPPPLMKRPSNSNTLVQRKHDPQSIKGCHPVFGMSFRSLQAAFSLIVYHPEAVLERFRYWERLDTSDAETIELVIRDNGLHFHGIVEALLFKYEANTVGLTIGSIDEATDNLEEEFLRYPKDPSLSSSSSIPPTLTLDLRKHNPAEGLALVSFLCVAKCRSLTKATLEVISFNGEKEIWRMFDFLSV</sequence>
<dbReference type="EMBL" id="MEKH01000015">
    <property type="protein sequence ID" value="ODN96247.1"/>
    <property type="molecule type" value="Genomic_DNA"/>
</dbReference>
<accession>A0A1E3J5X1</accession>
<dbReference type="Proteomes" id="UP000095149">
    <property type="component" value="Unassembled WGS sequence"/>
</dbReference>
<organism evidence="1 2">
    <name type="scientific">Cryptococcus amylolentus CBS 6273</name>
    <dbReference type="NCBI Taxonomy" id="1296118"/>
    <lineage>
        <taxon>Eukaryota</taxon>
        <taxon>Fungi</taxon>
        <taxon>Dikarya</taxon>
        <taxon>Basidiomycota</taxon>
        <taxon>Agaricomycotina</taxon>
        <taxon>Tremellomycetes</taxon>
        <taxon>Tremellales</taxon>
        <taxon>Cryptococcaceae</taxon>
        <taxon>Cryptococcus</taxon>
    </lineage>
</organism>
<name>A0A1E3J5X1_9TREE</name>
<evidence type="ECO:0000313" key="1">
    <source>
        <dbReference type="EMBL" id="ODN96247.1"/>
    </source>
</evidence>
<evidence type="ECO:0000313" key="2">
    <source>
        <dbReference type="Proteomes" id="UP000095149"/>
    </source>
</evidence>
<reference evidence="1 2" key="1">
    <citation type="submission" date="2016-06" db="EMBL/GenBank/DDBJ databases">
        <title>Evolution of pathogenesis and genome organization in the Tremellales.</title>
        <authorList>
            <person name="Cuomo C."/>
            <person name="Litvintseva A."/>
            <person name="Heitman J."/>
            <person name="Chen Y."/>
            <person name="Sun S."/>
            <person name="Springer D."/>
            <person name="Dromer F."/>
            <person name="Young S."/>
            <person name="Zeng Q."/>
            <person name="Chapman S."/>
            <person name="Gujja S."/>
            <person name="Saif S."/>
            <person name="Birren B."/>
        </authorList>
    </citation>
    <scope>NUCLEOTIDE SEQUENCE [LARGE SCALE GENOMIC DNA]</scope>
    <source>
        <strain evidence="1 2">CBS 6273</strain>
    </source>
</reference>
<gene>
    <name evidence="1" type="ORF">I350_08249</name>
</gene>
<protein>
    <submittedName>
        <fullName evidence="1">Uncharacterized protein</fullName>
    </submittedName>
</protein>